<organism evidence="1 2">
    <name type="scientific">Splendidivirga corallicola</name>
    <dbReference type="NCBI Taxonomy" id="3051826"/>
    <lineage>
        <taxon>Bacteria</taxon>
        <taxon>Pseudomonadati</taxon>
        <taxon>Bacteroidota</taxon>
        <taxon>Cytophagia</taxon>
        <taxon>Cytophagales</taxon>
        <taxon>Splendidivirgaceae</taxon>
        <taxon>Splendidivirga</taxon>
    </lineage>
</organism>
<keyword evidence="2" id="KW-1185">Reference proteome</keyword>
<protein>
    <submittedName>
        <fullName evidence="1">Uncharacterized protein</fullName>
    </submittedName>
</protein>
<sequence>MISNLVEEAREIYRPEQVRMLFIAEAPPANSDRFFYFPDVRTGDSLFLHVIRAVFPELNEVETKQIRAMKEELLHRFREAGCFLEDSSLKSIAKEVGHGEKIRLLRIEQEALHQRIQRYKSTSKIVLVGATVFKANCEFLTGLGYSILNKSAIPFPGSGQQNRFKKAMRDIGF</sequence>
<accession>A0ABT8KYE7</accession>
<dbReference type="RefSeq" id="WP_346754657.1">
    <property type="nucleotide sequence ID" value="NZ_JAUJEA010000012.1"/>
</dbReference>
<reference evidence="1" key="1">
    <citation type="submission" date="2023-06" db="EMBL/GenBank/DDBJ databases">
        <title>Genomic of Parafulvivirga corallium.</title>
        <authorList>
            <person name="Wang G."/>
        </authorList>
    </citation>
    <scope>NUCLEOTIDE SEQUENCE</scope>
    <source>
        <strain evidence="1">BMA10</strain>
    </source>
</reference>
<dbReference type="Proteomes" id="UP001172082">
    <property type="component" value="Unassembled WGS sequence"/>
</dbReference>
<evidence type="ECO:0000313" key="1">
    <source>
        <dbReference type="EMBL" id="MDN5204633.1"/>
    </source>
</evidence>
<evidence type="ECO:0000313" key="2">
    <source>
        <dbReference type="Proteomes" id="UP001172082"/>
    </source>
</evidence>
<dbReference type="EMBL" id="JAUJEA010000012">
    <property type="protein sequence ID" value="MDN5204633.1"/>
    <property type="molecule type" value="Genomic_DNA"/>
</dbReference>
<name>A0ABT8KYE7_9BACT</name>
<comment type="caution">
    <text evidence="1">The sequence shown here is derived from an EMBL/GenBank/DDBJ whole genome shotgun (WGS) entry which is preliminary data.</text>
</comment>
<gene>
    <name evidence="1" type="ORF">QQ008_24795</name>
</gene>
<proteinExistence type="predicted"/>